<evidence type="ECO:0000313" key="11">
    <source>
        <dbReference type="EMBL" id="KAK1797618.1"/>
    </source>
</evidence>
<evidence type="ECO:0000256" key="8">
    <source>
        <dbReference type="ARBA" id="ARBA00023136"/>
    </source>
</evidence>
<dbReference type="GO" id="GO:0003254">
    <property type="term" value="P:regulation of membrane depolarization"/>
    <property type="evidence" value="ECO:0007669"/>
    <property type="project" value="TreeGrafter"/>
</dbReference>
<dbReference type="GO" id="GO:0030425">
    <property type="term" value="C:dendrite"/>
    <property type="evidence" value="ECO:0007669"/>
    <property type="project" value="TreeGrafter"/>
</dbReference>
<dbReference type="Gene3D" id="2.60.120.10">
    <property type="entry name" value="Jelly Rolls"/>
    <property type="match status" value="1"/>
</dbReference>
<dbReference type="SUPFAM" id="SSF81324">
    <property type="entry name" value="Voltage-gated potassium channels"/>
    <property type="match status" value="1"/>
</dbReference>
<name>A0AAD8ZGG6_9TELE</name>
<dbReference type="SUPFAM" id="SSF51206">
    <property type="entry name" value="cAMP-binding domain-like"/>
    <property type="match status" value="1"/>
</dbReference>
<keyword evidence="7" id="KW-0406">Ion transport</keyword>
<keyword evidence="8 9" id="KW-0472">Membrane</keyword>
<feature type="transmembrane region" description="Helical" evidence="9">
    <location>
        <begin position="140"/>
        <end position="160"/>
    </location>
</feature>
<evidence type="ECO:0000259" key="10">
    <source>
        <dbReference type="PROSITE" id="PS50042"/>
    </source>
</evidence>
<feature type="transmembrane region" description="Helical" evidence="9">
    <location>
        <begin position="62"/>
        <end position="81"/>
    </location>
</feature>
<dbReference type="PANTHER" id="PTHR45689">
    <property type="entry name" value="I[[H]] CHANNEL, ISOFORM E"/>
    <property type="match status" value="1"/>
</dbReference>
<feature type="transmembrane region" description="Helical" evidence="9">
    <location>
        <begin position="172"/>
        <end position="190"/>
    </location>
</feature>
<dbReference type="GO" id="GO:0030424">
    <property type="term" value="C:axon"/>
    <property type="evidence" value="ECO:0007669"/>
    <property type="project" value="TreeGrafter"/>
</dbReference>
<keyword evidence="4 9" id="KW-0812">Transmembrane</keyword>
<dbReference type="GO" id="GO:0098855">
    <property type="term" value="C:HCN channel complex"/>
    <property type="evidence" value="ECO:0007669"/>
    <property type="project" value="TreeGrafter"/>
</dbReference>
<dbReference type="InterPro" id="IPR013621">
    <property type="entry name" value="Ion_trans_N"/>
</dbReference>
<evidence type="ECO:0000256" key="4">
    <source>
        <dbReference type="ARBA" id="ARBA00022692"/>
    </source>
</evidence>
<dbReference type="EMBL" id="JAROKS010000013">
    <property type="protein sequence ID" value="KAK1797618.1"/>
    <property type="molecule type" value="Genomic_DNA"/>
</dbReference>
<dbReference type="Pfam" id="PF00027">
    <property type="entry name" value="cNMP_binding"/>
    <property type="match status" value="1"/>
</dbReference>
<reference evidence="11" key="1">
    <citation type="submission" date="2023-03" db="EMBL/GenBank/DDBJ databases">
        <title>Electrophorus voltai genome.</title>
        <authorList>
            <person name="Bian C."/>
        </authorList>
    </citation>
    <scope>NUCLEOTIDE SEQUENCE</scope>
    <source>
        <strain evidence="11">CB-2022</strain>
        <tissue evidence="11">Muscle</tissue>
    </source>
</reference>
<dbReference type="GO" id="GO:0035725">
    <property type="term" value="P:sodium ion transmembrane transport"/>
    <property type="evidence" value="ECO:0007669"/>
    <property type="project" value="TreeGrafter"/>
</dbReference>
<evidence type="ECO:0000256" key="1">
    <source>
        <dbReference type="ARBA" id="ARBA00004651"/>
    </source>
</evidence>
<evidence type="ECO:0000256" key="6">
    <source>
        <dbReference type="ARBA" id="ARBA00022989"/>
    </source>
</evidence>
<dbReference type="InterPro" id="IPR014710">
    <property type="entry name" value="RmlC-like_jellyroll"/>
</dbReference>
<dbReference type="Pfam" id="PF08412">
    <property type="entry name" value="Ion_trans_N"/>
    <property type="match status" value="1"/>
</dbReference>
<dbReference type="Gene3D" id="1.10.287.630">
    <property type="entry name" value="Helix hairpin bin"/>
    <property type="match status" value="1"/>
</dbReference>
<evidence type="ECO:0000256" key="2">
    <source>
        <dbReference type="ARBA" id="ARBA00022448"/>
    </source>
</evidence>
<sequence length="512" mass="59107">MERQAPGNTGCFSKDWCMSLLLPQLNRQSLHVYGSEVAVEIECIKQRKRGLFVIHPFSTFRSYYITCMVVVIFMNLIGIPMEISYLNGHRGVGWGGFNVFSDTLFLIDIGLNFRTGIVTEDSEAAILDIKCIRQMYLKGWFIADVITSFPVGCIVFVVNMHYYSEYSSETSSAMASLLTFLKILSLVRLLRVSRLVRFLNEAEQVTNSDHEMARVLFRVMSVFMVIFLLCHWNGCVQYFVPMLKAFPIDCWIQRENLMNATVIEKYTVGVFRALSHMTATSYGASGLPTNEVELWIVVTSMVSGAIMYTFLVANTVTLMTEADITSWTYISKNNHLKGYMKEIKLPKDLCTRINSYFKTRYGGKWYDEKEVLNWVSSSLREEILMIMCSHLVRKVPIFRNCNEIIMSTVLLQLQYEVFQEGDVIMYPDTPCDRMFFIEHGHVILQRNSFKRELDDGDYFGEICLLTRGNNLDRVYAQSACYLFSLSVERFYQILEDYPELMKDLERAVGPKL</sequence>
<keyword evidence="6 9" id="KW-1133">Transmembrane helix</keyword>
<dbReference type="Pfam" id="PF00520">
    <property type="entry name" value="Ion_trans"/>
    <property type="match status" value="1"/>
</dbReference>
<comment type="subcellular location">
    <subcellularLocation>
        <location evidence="1">Cell membrane</location>
        <topology evidence="1">Multi-pass membrane protein</topology>
    </subcellularLocation>
</comment>
<dbReference type="Gene3D" id="1.10.287.70">
    <property type="match status" value="1"/>
</dbReference>
<evidence type="ECO:0000256" key="3">
    <source>
        <dbReference type="ARBA" id="ARBA00022475"/>
    </source>
</evidence>
<proteinExistence type="predicted"/>
<feature type="transmembrane region" description="Helical" evidence="9">
    <location>
        <begin position="294"/>
        <end position="313"/>
    </location>
</feature>
<feature type="transmembrane region" description="Helical" evidence="9">
    <location>
        <begin position="215"/>
        <end position="234"/>
    </location>
</feature>
<organism evidence="11 12">
    <name type="scientific">Electrophorus voltai</name>
    <dbReference type="NCBI Taxonomy" id="2609070"/>
    <lineage>
        <taxon>Eukaryota</taxon>
        <taxon>Metazoa</taxon>
        <taxon>Chordata</taxon>
        <taxon>Craniata</taxon>
        <taxon>Vertebrata</taxon>
        <taxon>Euteleostomi</taxon>
        <taxon>Actinopterygii</taxon>
        <taxon>Neopterygii</taxon>
        <taxon>Teleostei</taxon>
        <taxon>Ostariophysi</taxon>
        <taxon>Gymnotiformes</taxon>
        <taxon>Gymnotoidei</taxon>
        <taxon>Gymnotidae</taxon>
        <taxon>Electrophorus</taxon>
    </lineage>
</organism>
<dbReference type="GO" id="GO:0005249">
    <property type="term" value="F:voltage-gated potassium channel activity"/>
    <property type="evidence" value="ECO:0007669"/>
    <property type="project" value="TreeGrafter"/>
</dbReference>
<protein>
    <recommendedName>
        <fullName evidence="10">Cyclic nucleotide-binding domain-containing protein</fullName>
    </recommendedName>
</protein>
<evidence type="ECO:0000256" key="5">
    <source>
        <dbReference type="ARBA" id="ARBA00022826"/>
    </source>
</evidence>
<accession>A0AAD8ZGG6</accession>
<dbReference type="AlphaFoldDB" id="A0AAD8ZGG6"/>
<evidence type="ECO:0000256" key="9">
    <source>
        <dbReference type="SAM" id="Phobius"/>
    </source>
</evidence>
<keyword evidence="12" id="KW-1185">Reference proteome</keyword>
<evidence type="ECO:0000256" key="7">
    <source>
        <dbReference type="ARBA" id="ARBA00023065"/>
    </source>
</evidence>
<dbReference type="InterPro" id="IPR051413">
    <property type="entry name" value="K/Na_HCN_channel"/>
</dbReference>
<feature type="domain" description="Cyclic nucleotide-binding" evidence="10">
    <location>
        <begin position="397"/>
        <end position="502"/>
    </location>
</feature>
<dbReference type="InterPro" id="IPR005821">
    <property type="entry name" value="Ion_trans_dom"/>
</dbReference>
<dbReference type="PANTHER" id="PTHR45689:SF8">
    <property type="entry name" value="POTASSIUM_SODIUM HYPERPOLARIZATION-ACTIVATED CYCLIC NUCLEOTIDE-GATED CHANNEL 2-LIKE"/>
    <property type="match status" value="1"/>
</dbReference>
<dbReference type="InterPro" id="IPR000595">
    <property type="entry name" value="cNMP-bd_dom"/>
</dbReference>
<keyword evidence="5" id="KW-0633">Potassium transport</keyword>
<dbReference type="Proteomes" id="UP001239994">
    <property type="component" value="Unassembled WGS sequence"/>
</dbReference>
<keyword evidence="2" id="KW-0813">Transport</keyword>
<dbReference type="SMART" id="SM00100">
    <property type="entry name" value="cNMP"/>
    <property type="match status" value="1"/>
</dbReference>
<keyword evidence="5" id="KW-0407">Ion channel</keyword>
<comment type="caution">
    <text evidence="11">The sequence shown here is derived from an EMBL/GenBank/DDBJ whole genome shotgun (WGS) entry which is preliminary data.</text>
</comment>
<dbReference type="InterPro" id="IPR018490">
    <property type="entry name" value="cNMP-bd_dom_sf"/>
</dbReference>
<keyword evidence="5" id="KW-0631">Potassium channel</keyword>
<gene>
    <name evidence="11" type="ORF">P4O66_007913</name>
</gene>
<evidence type="ECO:0000313" key="12">
    <source>
        <dbReference type="Proteomes" id="UP001239994"/>
    </source>
</evidence>
<keyword evidence="5" id="KW-0630">Potassium</keyword>
<dbReference type="CDD" id="cd00038">
    <property type="entry name" value="CAP_ED"/>
    <property type="match status" value="1"/>
</dbReference>
<keyword evidence="3" id="KW-1003">Cell membrane</keyword>
<dbReference type="PROSITE" id="PS50042">
    <property type="entry name" value="CNMP_BINDING_3"/>
    <property type="match status" value="1"/>
</dbReference>